<proteinExistence type="inferred from homology"/>
<evidence type="ECO:0000256" key="2">
    <source>
        <dbReference type="ARBA" id="ARBA00010744"/>
    </source>
</evidence>
<dbReference type="GO" id="GO:0003682">
    <property type="term" value="F:chromatin binding"/>
    <property type="evidence" value="ECO:0007669"/>
    <property type="project" value="TreeGrafter"/>
</dbReference>
<evidence type="ECO:0000256" key="4">
    <source>
        <dbReference type="ARBA" id="ARBA00022853"/>
    </source>
</evidence>
<evidence type="ECO:0000256" key="6">
    <source>
        <dbReference type="ARBA" id="ARBA00023242"/>
    </source>
</evidence>
<dbReference type="Pfam" id="PF03066">
    <property type="entry name" value="Nucleoplasmin"/>
    <property type="match status" value="1"/>
</dbReference>
<dbReference type="GO" id="GO:0005654">
    <property type="term" value="C:nucleoplasm"/>
    <property type="evidence" value="ECO:0007669"/>
    <property type="project" value="TreeGrafter"/>
</dbReference>
<dbReference type="PANTHER" id="PTHR22747">
    <property type="entry name" value="NUCLEOPLASMIN"/>
    <property type="match status" value="1"/>
</dbReference>
<feature type="compositionally biased region" description="Basic residues" evidence="8">
    <location>
        <begin position="284"/>
        <end position="300"/>
    </location>
</feature>
<dbReference type="Gene3D" id="2.60.120.340">
    <property type="entry name" value="Nucleoplasmin core domain"/>
    <property type="match status" value="1"/>
</dbReference>
<dbReference type="InterPro" id="IPR024057">
    <property type="entry name" value="Nucleoplasmin_core_dom"/>
</dbReference>
<evidence type="ECO:0000313" key="11">
    <source>
        <dbReference type="Proteomes" id="UP000233100"/>
    </source>
</evidence>
<evidence type="ECO:0000256" key="8">
    <source>
        <dbReference type="SAM" id="MobiDB-lite"/>
    </source>
</evidence>
<comment type="subcellular location">
    <subcellularLocation>
        <location evidence="1">Nucleus</location>
    </subcellularLocation>
</comment>
<dbReference type="GO" id="GO:0007338">
    <property type="term" value="P:single fertilization"/>
    <property type="evidence" value="ECO:0007669"/>
    <property type="project" value="UniProtKB-KW"/>
</dbReference>
<accession>A0A7N9CSA3</accession>
<keyword evidence="7" id="KW-0278">Fertilization</keyword>
<keyword evidence="3" id="KW-0217">Developmental protein</keyword>
<dbReference type="GO" id="GO:0045740">
    <property type="term" value="P:positive regulation of DNA replication"/>
    <property type="evidence" value="ECO:0007669"/>
    <property type="project" value="TreeGrafter"/>
</dbReference>
<dbReference type="GO" id="GO:0005730">
    <property type="term" value="C:nucleolus"/>
    <property type="evidence" value="ECO:0007669"/>
    <property type="project" value="TreeGrafter"/>
</dbReference>
<dbReference type="GO" id="GO:0006338">
    <property type="term" value="P:chromatin remodeling"/>
    <property type="evidence" value="ECO:0007669"/>
    <property type="project" value="TreeGrafter"/>
</dbReference>
<dbReference type="GO" id="GO:0042393">
    <property type="term" value="F:histone binding"/>
    <property type="evidence" value="ECO:0007669"/>
    <property type="project" value="TreeGrafter"/>
</dbReference>
<evidence type="ECO:0000313" key="10">
    <source>
        <dbReference type="Ensembl" id="ENSMFAP00000055294.1"/>
    </source>
</evidence>
<name>A0A7N9CSA3_MACFA</name>
<reference evidence="10" key="3">
    <citation type="submission" date="2025-09" db="UniProtKB">
        <authorList>
            <consortium name="Ensembl"/>
        </authorList>
    </citation>
    <scope>IDENTIFICATION</scope>
</reference>
<feature type="compositionally biased region" description="Basic and acidic residues" evidence="8">
    <location>
        <begin position="267"/>
        <end position="283"/>
    </location>
</feature>
<organism evidence="10 11">
    <name type="scientific">Macaca fascicularis</name>
    <name type="common">Crab-eating macaque</name>
    <name type="synonym">Cynomolgus monkey</name>
    <dbReference type="NCBI Taxonomy" id="9541"/>
    <lineage>
        <taxon>Eukaryota</taxon>
        <taxon>Metazoa</taxon>
        <taxon>Chordata</taxon>
        <taxon>Craniata</taxon>
        <taxon>Vertebrata</taxon>
        <taxon>Euteleostomi</taxon>
        <taxon>Mammalia</taxon>
        <taxon>Eutheria</taxon>
        <taxon>Euarchontoglires</taxon>
        <taxon>Primates</taxon>
        <taxon>Haplorrhini</taxon>
        <taxon>Catarrhini</taxon>
        <taxon>Cercopithecidae</taxon>
        <taxon>Cercopithecinae</taxon>
        <taxon>Macaca</taxon>
    </lineage>
</organism>
<dbReference type="Ensembl" id="ENSMFAT00000089286.1">
    <property type="protein sequence ID" value="ENSMFAP00000055294.1"/>
    <property type="gene ID" value="ENSMFAG00000032610.2"/>
</dbReference>
<dbReference type="PANTHER" id="PTHR22747:SF14">
    <property type="entry name" value="NUCLEOPLASMIN-2"/>
    <property type="match status" value="1"/>
</dbReference>
<dbReference type="Proteomes" id="UP000233100">
    <property type="component" value="Chromosome 8"/>
</dbReference>
<feature type="compositionally biased region" description="Acidic residues" evidence="8">
    <location>
        <begin position="213"/>
        <end position="244"/>
    </location>
</feature>
<evidence type="ECO:0000259" key="9">
    <source>
        <dbReference type="Pfam" id="PF03066"/>
    </source>
</evidence>
<keyword evidence="5" id="KW-0143">Chaperone</keyword>
<dbReference type="InterPro" id="IPR036824">
    <property type="entry name" value="Nucleoplasmin_core_dom_sf"/>
</dbReference>
<keyword evidence="11" id="KW-1185">Reference proteome</keyword>
<keyword evidence="6" id="KW-0539">Nucleus</keyword>
<reference evidence="10 11" key="1">
    <citation type="submission" date="2013-03" db="EMBL/GenBank/DDBJ databases">
        <authorList>
            <person name="Warren W."/>
            <person name="Wilson R.K."/>
        </authorList>
    </citation>
    <scope>NUCLEOTIDE SEQUENCE</scope>
</reference>
<dbReference type="GeneTree" id="ENSGT00940000161965"/>
<dbReference type="GO" id="GO:0005737">
    <property type="term" value="C:cytoplasm"/>
    <property type="evidence" value="ECO:0007669"/>
    <property type="project" value="TreeGrafter"/>
</dbReference>
<evidence type="ECO:0000256" key="3">
    <source>
        <dbReference type="ARBA" id="ARBA00022473"/>
    </source>
</evidence>
<protein>
    <recommendedName>
        <fullName evidence="9">Nucleoplasmin core domain-containing protein</fullName>
    </recommendedName>
</protein>
<dbReference type="InterPro" id="IPR004301">
    <property type="entry name" value="Nucleoplasmin"/>
</dbReference>
<dbReference type="SUPFAM" id="SSF69203">
    <property type="entry name" value="Nucleoplasmin-like core domain"/>
    <property type="match status" value="1"/>
</dbReference>
<feature type="domain" description="Nucleoplasmin core" evidence="9">
    <location>
        <begin position="134"/>
        <end position="206"/>
    </location>
</feature>
<dbReference type="AlphaFoldDB" id="A0A7N9CSA3"/>
<dbReference type="GO" id="GO:0003723">
    <property type="term" value="F:RNA binding"/>
    <property type="evidence" value="ECO:0007669"/>
    <property type="project" value="TreeGrafter"/>
</dbReference>
<reference evidence="10" key="2">
    <citation type="submission" date="2025-08" db="UniProtKB">
        <authorList>
            <consortium name="Ensembl"/>
        </authorList>
    </citation>
    <scope>IDENTIFICATION</scope>
</reference>
<evidence type="ECO:0000256" key="1">
    <source>
        <dbReference type="ARBA" id="ARBA00004123"/>
    </source>
</evidence>
<evidence type="ECO:0000256" key="7">
    <source>
        <dbReference type="ARBA" id="ARBA00023279"/>
    </source>
</evidence>
<evidence type="ECO:0000256" key="5">
    <source>
        <dbReference type="ARBA" id="ARBA00023186"/>
    </source>
</evidence>
<feature type="region of interest" description="Disordered" evidence="8">
    <location>
        <begin position="207"/>
        <end position="300"/>
    </location>
</feature>
<comment type="similarity">
    <text evidence="2">Belongs to the nucleoplasmin family.</text>
</comment>
<sequence length="300" mass="33485">MNLSSASSTEEKAVTTVLWGEWELRLLPRATPHLRCAAAWGPGEPLPRERIEGPTSLPFSSAGCELSQERRTWTFRPQLEGKQNCRLLLHTVGVPKRGEEDGVRRLSGPNRGLWVSPVCPQGDEGPLSIFKPAQICLGEKAKEEMHRVEILPPANQEDKKMQPVTIASLQASVLPMVTMVGVQLSPPVTFQLRAGSGPVFLCGQERYEASDLTWEEEEEEEGEEEEEEEEDDEDEDADVSLEEESPVKQVKRLVPQKQTSVAKKKKLEKEQEETRASVRDKSPAKKAKATARPKKPGFKK</sequence>
<keyword evidence="4" id="KW-0156">Chromatin regulator</keyword>